<dbReference type="AlphaFoldDB" id="A0A8J9ZCA7"/>
<organism evidence="2 3">
    <name type="scientific">Branchiostoma lanceolatum</name>
    <name type="common">Common lancelet</name>
    <name type="synonym">Amphioxus lanceolatum</name>
    <dbReference type="NCBI Taxonomy" id="7740"/>
    <lineage>
        <taxon>Eukaryota</taxon>
        <taxon>Metazoa</taxon>
        <taxon>Chordata</taxon>
        <taxon>Cephalochordata</taxon>
        <taxon>Leptocardii</taxon>
        <taxon>Amphioxiformes</taxon>
        <taxon>Branchiostomatidae</taxon>
        <taxon>Branchiostoma</taxon>
    </lineage>
</organism>
<protein>
    <submittedName>
        <fullName evidence="2">Hypp9187 protein</fullName>
    </submittedName>
</protein>
<reference evidence="2" key="1">
    <citation type="submission" date="2022-01" db="EMBL/GenBank/DDBJ databases">
        <authorList>
            <person name="Braso-Vives M."/>
        </authorList>
    </citation>
    <scope>NUCLEOTIDE SEQUENCE</scope>
</reference>
<accession>A0A8J9ZCA7</accession>
<evidence type="ECO:0000313" key="3">
    <source>
        <dbReference type="Proteomes" id="UP000838412"/>
    </source>
</evidence>
<dbReference type="EMBL" id="OV696704">
    <property type="protein sequence ID" value="CAH1251905.1"/>
    <property type="molecule type" value="Genomic_DNA"/>
</dbReference>
<dbReference type="Proteomes" id="UP000838412">
    <property type="component" value="Chromosome 19"/>
</dbReference>
<feature type="region of interest" description="Disordered" evidence="1">
    <location>
        <begin position="43"/>
        <end position="69"/>
    </location>
</feature>
<proteinExistence type="predicted"/>
<keyword evidence="3" id="KW-1185">Reference proteome</keyword>
<sequence length="69" mass="7951">MTLSSHLPLLRQKYTRLNLQSEGEWEDLQAEAQRRLSLGWRTESDGRDDYRRSRGSEPTTAKDALSSAK</sequence>
<feature type="compositionally biased region" description="Basic and acidic residues" evidence="1">
    <location>
        <begin position="43"/>
        <end position="55"/>
    </location>
</feature>
<name>A0A8J9ZCA7_BRALA</name>
<gene>
    <name evidence="2" type="primary">Hypp9187</name>
    <name evidence="2" type="ORF">BLAG_LOCUS12141</name>
</gene>
<evidence type="ECO:0000313" key="2">
    <source>
        <dbReference type="EMBL" id="CAH1251905.1"/>
    </source>
</evidence>
<evidence type="ECO:0000256" key="1">
    <source>
        <dbReference type="SAM" id="MobiDB-lite"/>
    </source>
</evidence>